<evidence type="ECO:0000256" key="10">
    <source>
        <dbReference type="ARBA" id="ARBA00030458"/>
    </source>
</evidence>
<evidence type="ECO:0000256" key="9">
    <source>
        <dbReference type="ARBA" id="ARBA00023242"/>
    </source>
</evidence>
<comment type="subcellular location">
    <subcellularLocation>
        <location evidence="2">Cytoplasm</location>
    </subcellularLocation>
    <subcellularLocation>
        <location evidence="1">Nucleus membrane</location>
        <topology evidence="1">Multi-pass membrane protein</topology>
    </subcellularLocation>
</comment>
<comment type="similarity">
    <text evidence="3">Belongs to the CNEP1R1 family.</text>
</comment>
<evidence type="ECO:0000256" key="4">
    <source>
        <dbReference type="ARBA" id="ARBA00022490"/>
    </source>
</evidence>
<dbReference type="GO" id="GO:0005737">
    <property type="term" value="C:cytoplasm"/>
    <property type="evidence" value="ECO:0007669"/>
    <property type="project" value="UniProtKB-SubCell"/>
</dbReference>
<evidence type="ECO:0000256" key="5">
    <source>
        <dbReference type="ARBA" id="ARBA00022692"/>
    </source>
</evidence>
<evidence type="ECO:0000256" key="2">
    <source>
        <dbReference type="ARBA" id="ARBA00004496"/>
    </source>
</evidence>
<dbReference type="InterPro" id="IPR019168">
    <property type="entry name" value="NEP1-R1"/>
</dbReference>
<dbReference type="OrthoDB" id="5599171at2759"/>
<evidence type="ECO:0000313" key="13">
    <source>
        <dbReference type="EMBL" id="EJT98376.1"/>
    </source>
</evidence>
<feature type="transmembrane region" description="Helical" evidence="12">
    <location>
        <begin position="45"/>
        <end position="72"/>
    </location>
</feature>
<feature type="region of interest" description="Disordered" evidence="11">
    <location>
        <begin position="158"/>
        <end position="189"/>
    </location>
</feature>
<keyword evidence="14" id="KW-1185">Reference proteome</keyword>
<dbReference type="GO" id="GO:0006629">
    <property type="term" value="P:lipid metabolic process"/>
    <property type="evidence" value="ECO:0007669"/>
    <property type="project" value="UniProtKB-KW"/>
</dbReference>
<dbReference type="STRING" id="1858805.M5FXV8"/>
<feature type="compositionally biased region" description="Low complexity" evidence="11">
    <location>
        <begin position="263"/>
        <end position="284"/>
    </location>
</feature>
<feature type="compositionally biased region" description="Pro residues" evidence="11">
    <location>
        <begin position="158"/>
        <end position="173"/>
    </location>
</feature>
<keyword evidence="9" id="KW-0539">Nucleus</keyword>
<feature type="transmembrane region" description="Helical" evidence="12">
    <location>
        <begin position="92"/>
        <end position="115"/>
    </location>
</feature>
<dbReference type="HOGENOM" id="CLU_041822_0_0_1"/>
<dbReference type="InterPro" id="IPR005605">
    <property type="entry name" value="Spo7"/>
</dbReference>
<keyword evidence="6 12" id="KW-1133">Transmembrane helix</keyword>
<keyword evidence="8 12" id="KW-0472">Membrane</keyword>
<name>M5FXV8_DACPD</name>
<keyword evidence="7" id="KW-0443">Lipid metabolism</keyword>
<dbReference type="PANTHER" id="PTHR20996:SF1">
    <property type="entry name" value="NUCLEAR ENVELOPE PHOSPHATASE-REGULATORY SUBUNIT 1"/>
    <property type="match status" value="1"/>
</dbReference>
<feature type="compositionally biased region" description="Basic and acidic residues" evidence="11">
    <location>
        <begin position="243"/>
        <end position="262"/>
    </location>
</feature>
<dbReference type="RefSeq" id="XP_040625274.1">
    <property type="nucleotide sequence ID" value="XM_040770635.1"/>
</dbReference>
<dbReference type="GO" id="GO:0019888">
    <property type="term" value="F:protein phosphatase regulator activity"/>
    <property type="evidence" value="ECO:0007669"/>
    <property type="project" value="InterPro"/>
</dbReference>
<feature type="region of interest" description="Disordered" evidence="11">
    <location>
        <begin position="239"/>
        <end position="308"/>
    </location>
</feature>
<evidence type="ECO:0000256" key="12">
    <source>
        <dbReference type="SAM" id="Phobius"/>
    </source>
</evidence>
<sequence>MPPRAKPASYYPPADHATFKDLLRFEERLKTNNARLKKQKARYQFFLLVLLIYISLLTSDVLFNTFFTSYPINFALKAEHPLWEPIWIPHPYVTPGLLLIACTTLVLFFASGTYAEKIGYANRYVPSANRALRSFNLYFNIRSPSIFPYPLSLLFQSPPHPPHPPTQSAPSPPHHASRSALQPLPPASNPRGELIFSARVSPTFKDAYEAHRAGFERMRAKKRQPNKWWALSWVSGTGAGAGKEAEHEEHEGEKRGERRRSVSLESSLAPTPNSSRLPSRSPSPVMDVANDGELRPDTERVPGMIPVRRRSARIASKLEGLEKEP</sequence>
<evidence type="ECO:0000256" key="7">
    <source>
        <dbReference type="ARBA" id="ARBA00023098"/>
    </source>
</evidence>
<dbReference type="GeneID" id="63685697"/>
<dbReference type="PANTHER" id="PTHR20996">
    <property type="entry name" value="NUCLEAR ENVELOPE PHOSPHATASE-REGULATORY SUBUNIT 1"/>
    <property type="match status" value="1"/>
</dbReference>
<dbReference type="OMA" id="NMYLNMR"/>
<dbReference type="AlphaFoldDB" id="M5FXV8"/>
<reference evidence="13 14" key="1">
    <citation type="journal article" date="2012" name="Science">
        <title>The Paleozoic origin of enzymatic lignin decomposition reconstructed from 31 fungal genomes.</title>
        <authorList>
            <person name="Floudas D."/>
            <person name="Binder M."/>
            <person name="Riley R."/>
            <person name="Barry K."/>
            <person name="Blanchette R.A."/>
            <person name="Henrissat B."/>
            <person name="Martinez A.T."/>
            <person name="Otillar R."/>
            <person name="Spatafora J.W."/>
            <person name="Yadav J.S."/>
            <person name="Aerts A."/>
            <person name="Benoit I."/>
            <person name="Boyd A."/>
            <person name="Carlson A."/>
            <person name="Copeland A."/>
            <person name="Coutinho P.M."/>
            <person name="de Vries R.P."/>
            <person name="Ferreira P."/>
            <person name="Findley K."/>
            <person name="Foster B."/>
            <person name="Gaskell J."/>
            <person name="Glotzer D."/>
            <person name="Gorecki P."/>
            <person name="Heitman J."/>
            <person name="Hesse C."/>
            <person name="Hori C."/>
            <person name="Igarashi K."/>
            <person name="Jurgens J.A."/>
            <person name="Kallen N."/>
            <person name="Kersten P."/>
            <person name="Kohler A."/>
            <person name="Kuees U."/>
            <person name="Kumar T.K.A."/>
            <person name="Kuo A."/>
            <person name="LaButti K."/>
            <person name="Larrondo L.F."/>
            <person name="Lindquist E."/>
            <person name="Ling A."/>
            <person name="Lombard V."/>
            <person name="Lucas S."/>
            <person name="Lundell T."/>
            <person name="Martin R."/>
            <person name="McLaughlin D.J."/>
            <person name="Morgenstern I."/>
            <person name="Morin E."/>
            <person name="Murat C."/>
            <person name="Nagy L.G."/>
            <person name="Nolan M."/>
            <person name="Ohm R.A."/>
            <person name="Patyshakuliyeva A."/>
            <person name="Rokas A."/>
            <person name="Ruiz-Duenas F.J."/>
            <person name="Sabat G."/>
            <person name="Salamov A."/>
            <person name="Samejima M."/>
            <person name="Schmutz J."/>
            <person name="Slot J.C."/>
            <person name="St John F."/>
            <person name="Stenlid J."/>
            <person name="Sun H."/>
            <person name="Sun S."/>
            <person name="Syed K."/>
            <person name="Tsang A."/>
            <person name="Wiebenga A."/>
            <person name="Young D."/>
            <person name="Pisabarro A."/>
            <person name="Eastwood D.C."/>
            <person name="Martin F."/>
            <person name="Cullen D."/>
            <person name="Grigoriev I.V."/>
            <person name="Hibbett D.S."/>
        </authorList>
    </citation>
    <scope>NUCLEOTIDE SEQUENCE [LARGE SCALE GENOMIC DNA]</scope>
    <source>
        <strain evidence="13 14">DJM-731 SS1</strain>
    </source>
</reference>
<evidence type="ECO:0000256" key="1">
    <source>
        <dbReference type="ARBA" id="ARBA00004232"/>
    </source>
</evidence>
<dbReference type="GO" id="GO:0071595">
    <property type="term" value="C:Nem1-Spo7 phosphatase complex"/>
    <property type="evidence" value="ECO:0007669"/>
    <property type="project" value="InterPro"/>
</dbReference>
<keyword evidence="4" id="KW-0963">Cytoplasm</keyword>
<gene>
    <name evidence="13" type="ORF">DACRYDRAFT_118662</name>
</gene>
<protein>
    <recommendedName>
        <fullName evidence="10">Transmembrane protein 188</fullName>
    </recommendedName>
</protein>
<accession>M5FXV8</accession>
<evidence type="ECO:0000313" key="14">
    <source>
        <dbReference type="Proteomes" id="UP000030653"/>
    </source>
</evidence>
<dbReference type="GO" id="GO:0031965">
    <property type="term" value="C:nuclear membrane"/>
    <property type="evidence" value="ECO:0007669"/>
    <property type="project" value="UniProtKB-SubCell"/>
</dbReference>
<dbReference type="EMBL" id="JH795873">
    <property type="protein sequence ID" value="EJT98376.1"/>
    <property type="molecule type" value="Genomic_DNA"/>
</dbReference>
<evidence type="ECO:0000256" key="11">
    <source>
        <dbReference type="SAM" id="MobiDB-lite"/>
    </source>
</evidence>
<keyword evidence="5 12" id="KW-0812">Transmembrane</keyword>
<evidence type="ECO:0000256" key="8">
    <source>
        <dbReference type="ARBA" id="ARBA00023136"/>
    </source>
</evidence>
<proteinExistence type="inferred from homology"/>
<dbReference type="Pfam" id="PF03907">
    <property type="entry name" value="Spo7"/>
    <property type="match status" value="1"/>
</dbReference>
<evidence type="ECO:0000256" key="3">
    <source>
        <dbReference type="ARBA" id="ARBA00010998"/>
    </source>
</evidence>
<evidence type="ECO:0000256" key="6">
    <source>
        <dbReference type="ARBA" id="ARBA00022989"/>
    </source>
</evidence>
<dbReference type="Proteomes" id="UP000030653">
    <property type="component" value="Unassembled WGS sequence"/>
</dbReference>
<organism evidence="13 14">
    <name type="scientific">Dacryopinax primogenitus (strain DJM 731)</name>
    <name type="common">Brown rot fungus</name>
    <dbReference type="NCBI Taxonomy" id="1858805"/>
    <lineage>
        <taxon>Eukaryota</taxon>
        <taxon>Fungi</taxon>
        <taxon>Dikarya</taxon>
        <taxon>Basidiomycota</taxon>
        <taxon>Agaricomycotina</taxon>
        <taxon>Dacrymycetes</taxon>
        <taxon>Dacrymycetales</taxon>
        <taxon>Dacrymycetaceae</taxon>
        <taxon>Dacryopinax</taxon>
    </lineage>
</organism>